<dbReference type="SUPFAM" id="SSF53850">
    <property type="entry name" value="Periplasmic binding protein-like II"/>
    <property type="match status" value="1"/>
</dbReference>
<organism evidence="2 3">
    <name type="scientific">Pseudonocardia eucalypti</name>
    <dbReference type="NCBI Taxonomy" id="648755"/>
    <lineage>
        <taxon>Bacteria</taxon>
        <taxon>Bacillati</taxon>
        <taxon>Actinomycetota</taxon>
        <taxon>Actinomycetes</taxon>
        <taxon>Pseudonocardiales</taxon>
        <taxon>Pseudonocardiaceae</taxon>
        <taxon>Pseudonocardia</taxon>
    </lineage>
</organism>
<comment type="caution">
    <text evidence="2">The sequence shown here is derived from an EMBL/GenBank/DDBJ whole genome shotgun (WGS) entry which is preliminary data.</text>
</comment>
<reference evidence="3" key="1">
    <citation type="journal article" date="2019" name="Int. J. Syst. Evol. Microbiol.">
        <title>The Global Catalogue of Microorganisms (GCM) 10K type strain sequencing project: providing services to taxonomists for standard genome sequencing and annotation.</title>
        <authorList>
            <consortium name="The Broad Institute Genomics Platform"/>
            <consortium name="The Broad Institute Genome Sequencing Center for Infectious Disease"/>
            <person name="Wu L."/>
            <person name="Ma J."/>
        </authorList>
    </citation>
    <scope>NUCLEOTIDE SEQUENCE [LARGE SCALE GENOMIC DNA]</scope>
    <source>
        <strain evidence="3">JCM 18303</strain>
    </source>
</reference>
<keyword evidence="1" id="KW-0732">Signal</keyword>
<feature type="chain" id="PRO_5045279912" evidence="1">
    <location>
        <begin position="21"/>
        <end position="337"/>
    </location>
</feature>
<dbReference type="NCBIfam" id="TIGR02122">
    <property type="entry name" value="TRAP_TAXI"/>
    <property type="match status" value="1"/>
</dbReference>
<dbReference type="Pfam" id="PF16868">
    <property type="entry name" value="NMT1_3"/>
    <property type="match status" value="1"/>
</dbReference>
<dbReference type="InterPro" id="IPR011852">
    <property type="entry name" value="TRAP_TAXI"/>
</dbReference>
<name>A0ABP9PHK9_9PSEU</name>
<keyword evidence="3" id="KW-1185">Reference proteome</keyword>
<protein>
    <submittedName>
        <fullName evidence="2">TAXI family TRAP transporter solute-binding subunit</fullName>
    </submittedName>
</protein>
<accession>A0ABP9PHK9</accession>
<dbReference type="RefSeq" id="WP_185058869.1">
    <property type="nucleotide sequence ID" value="NZ_BAABJP010000001.1"/>
</dbReference>
<proteinExistence type="predicted"/>
<feature type="signal peptide" evidence="1">
    <location>
        <begin position="1"/>
        <end position="20"/>
    </location>
</feature>
<dbReference type="PROSITE" id="PS51257">
    <property type="entry name" value="PROKAR_LIPOPROTEIN"/>
    <property type="match status" value="1"/>
</dbReference>
<dbReference type="PANTHER" id="PTHR42941:SF1">
    <property type="entry name" value="SLL1037 PROTEIN"/>
    <property type="match status" value="1"/>
</dbReference>
<evidence type="ECO:0000313" key="2">
    <source>
        <dbReference type="EMBL" id="GAA5146626.1"/>
    </source>
</evidence>
<dbReference type="EMBL" id="BAABJP010000001">
    <property type="protein sequence ID" value="GAA5146626.1"/>
    <property type="molecule type" value="Genomic_DNA"/>
</dbReference>
<sequence>MRFARTALVALVAGALAVTAGCGGRQTGAPADATAAPGGCEITKDTRISIATGNTGGVYYVLGGRYGELVTEATGGKLKATAAETGASVQNIQQLGAGTHQVAFSLADSAADAVNGAGAFDGKPQKIAALGQIYPNYTQVVARTEAGINTIADLRGKRVSTGSPKSGTEVIANRILAAAGLDPAKDIQAQRLDIGATIDGMKDGTVDALVYSAGLPTPNITDLFTSMRDRVKLIDTSGVVDTLQRTNPVYRVATIAGSTYPGAVDTQTIVVPNLLLVPADMDASLACVLTRTLYQSTEKLVATNPAAKDILLTSARDTAPVPLHPGAKQALDQLGAG</sequence>
<evidence type="ECO:0000256" key="1">
    <source>
        <dbReference type="SAM" id="SignalP"/>
    </source>
</evidence>
<dbReference type="Gene3D" id="3.40.190.10">
    <property type="entry name" value="Periplasmic binding protein-like II"/>
    <property type="match status" value="2"/>
</dbReference>
<dbReference type="PANTHER" id="PTHR42941">
    <property type="entry name" value="SLL1037 PROTEIN"/>
    <property type="match status" value="1"/>
</dbReference>
<gene>
    <name evidence="2" type="ORF">GCM10023321_06360</name>
</gene>
<dbReference type="Proteomes" id="UP001428817">
    <property type="component" value="Unassembled WGS sequence"/>
</dbReference>
<evidence type="ECO:0000313" key="3">
    <source>
        <dbReference type="Proteomes" id="UP001428817"/>
    </source>
</evidence>